<evidence type="ECO:0000313" key="8">
    <source>
        <dbReference type="EMBL" id="KAK2563031.1"/>
    </source>
</evidence>
<keyword evidence="2" id="KW-0808">Transferase</keyword>
<comment type="similarity">
    <text evidence="5">Belongs to the TDD superfamily. DTWD2 family.</text>
</comment>
<dbReference type="GO" id="GO:0016432">
    <property type="term" value="F:tRNA-uridine aminocarboxypropyltransferase activity"/>
    <property type="evidence" value="ECO:0007669"/>
    <property type="project" value="UniProtKB-EC"/>
</dbReference>
<comment type="catalytic activity">
    <reaction evidence="6">
        <text>a uridine in tRNA + S-adenosyl-L-methionine = a 3-[(3S)-3-amino-3-carboxypropyl]uridine in tRNA + S-methyl-5'-thioadenosine + H(+)</text>
        <dbReference type="Rhea" id="RHEA:62432"/>
        <dbReference type="Rhea" id="RHEA-COMP:13339"/>
        <dbReference type="Rhea" id="RHEA-COMP:16092"/>
        <dbReference type="ChEBI" id="CHEBI:15378"/>
        <dbReference type="ChEBI" id="CHEBI:17509"/>
        <dbReference type="ChEBI" id="CHEBI:59789"/>
        <dbReference type="ChEBI" id="CHEBI:65315"/>
        <dbReference type="ChEBI" id="CHEBI:82930"/>
        <dbReference type="EC" id="2.5.1.25"/>
    </reaction>
</comment>
<evidence type="ECO:0000256" key="6">
    <source>
        <dbReference type="ARBA" id="ARBA00048718"/>
    </source>
</evidence>
<keyword evidence="3" id="KW-0949">S-adenosyl-L-methionine</keyword>
<protein>
    <recommendedName>
        <fullName evidence="1">tRNA-uridine aminocarboxypropyltransferase</fullName>
        <ecNumber evidence="1">2.5.1.25</ecNumber>
    </recommendedName>
</protein>
<organism evidence="8 9">
    <name type="scientific">Acropora cervicornis</name>
    <name type="common">Staghorn coral</name>
    <dbReference type="NCBI Taxonomy" id="6130"/>
    <lineage>
        <taxon>Eukaryota</taxon>
        <taxon>Metazoa</taxon>
        <taxon>Cnidaria</taxon>
        <taxon>Anthozoa</taxon>
        <taxon>Hexacorallia</taxon>
        <taxon>Scleractinia</taxon>
        <taxon>Astrocoeniina</taxon>
        <taxon>Acroporidae</taxon>
        <taxon>Acropora</taxon>
    </lineage>
</organism>
<evidence type="ECO:0000256" key="2">
    <source>
        <dbReference type="ARBA" id="ARBA00022679"/>
    </source>
</evidence>
<evidence type="ECO:0000256" key="4">
    <source>
        <dbReference type="ARBA" id="ARBA00022694"/>
    </source>
</evidence>
<gene>
    <name evidence="8" type="ORF">P5673_014038</name>
</gene>
<dbReference type="EC" id="2.5.1.25" evidence="1"/>
<dbReference type="AlphaFoldDB" id="A0AAD9QL98"/>
<dbReference type="InterPro" id="IPR039262">
    <property type="entry name" value="DTWD2/TAPT"/>
</dbReference>
<keyword evidence="9" id="KW-1185">Reference proteome</keyword>
<dbReference type="GO" id="GO:0008033">
    <property type="term" value="P:tRNA processing"/>
    <property type="evidence" value="ECO:0007669"/>
    <property type="project" value="UniProtKB-KW"/>
</dbReference>
<feature type="domain" description="DTW" evidence="7">
    <location>
        <begin position="28"/>
        <end position="216"/>
    </location>
</feature>
<dbReference type="EMBL" id="JARQWQ010000027">
    <property type="protein sequence ID" value="KAK2563031.1"/>
    <property type="molecule type" value="Genomic_DNA"/>
</dbReference>
<accession>A0AAD9QL98</accession>
<evidence type="ECO:0000256" key="5">
    <source>
        <dbReference type="ARBA" id="ARBA00034489"/>
    </source>
</evidence>
<keyword evidence="4" id="KW-0819">tRNA processing</keyword>
<evidence type="ECO:0000313" key="9">
    <source>
        <dbReference type="Proteomes" id="UP001249851"/>
    </source>
</evidence>
<sequence length="250" mass="28720">MEDDVEKEEEMGDFFRSFADVPLTPPEKRNMCIRCKRPLSVCLCAHFPSTFLQISTTIHESRLLTTVPLLQACLSPDKLFVKRGRRFYKNDNPDLHKIITKPTTLLLYPGPTAENIKSLKQLPPGEHYDVIVLDGTWRQVKDIFNNNPFLCQARQVQLEHDSISEYIIRTQPNSKSLCTMEAIALSLSVLENDDEIAEVLIRPLRALCKIQLDHGAVVHFNKEHEDEILLRTEKRQALLKQRDMDGGVKE</sequence>
<name>A0AAD9QL98_ACRCE</name>
<dbReference type="PANTHER" id="PTHR21392">
    <property type="entry name" value="TRNA-URIDINE AMINOCARBOXYPROPYLTRANSFERASE 2"/>
    <property type="match status" value="1"/>
</dbReference>
<reference evidence="8" key="2">
    <citation type="journal article" date="2023" name="Science">
        <title>Genomic signatures of disease resistance in endangered staghorn corals.</title>
        <authorList>
            <person name="Vollmer S.V."/>
            <person name="Selwyn J.D."/>
            <person name="Despard B.A."/>
            <person name="Roesel C.L."/>
        </authorList>
    </citation>
    <scope>NUCLEOTIDE SEQUENCE</scope>
    <source>
        <strain evidence="8">K2</strain>
    </source>
</reference>
<comment type="caution">
    <text evidence="8">The sequence shown here is derived from an EMBL/GenBank/DDBJ whole genome shotgun (WGS) entry which is preliminary data.</text>
</comment>
<dbReference type="SMART" id="SM01144">
    <property type="entry name" value="DTW"/>
    <property type="match status" value="1"/>
</dbReference>
<dbReference type="Proteomes" id="UP001249851">
    <property type="component" value="Unassembled WGS sequence"/>
</dbReference>
<dbReference type="PANTHER" id="PTHR21392:SF0">
    <property type="entry name" value="TRNA-URIDINE AMINOCARBOXYPROPYLTRANSFERASE 2"/>
    <property type="match status" value="1"/>
</dbReference>
<dbReference type="InterPro" id="IPR005636">
    <property type="entry name" value="DTW"/>
</dbReference>
<reference evidence="8" key="1">
    <citation type="journal article" date="2023" name="G3 (Bethesda)">
        <title>Whole genome assembly and annotation of the endangered Caribbean coral Acropora cervicornis.</title>
        <authorList>
            <person name="Selwyn J.D."/>
            <person name="Vollmer S.V."/>
        </authorList>
    </citation>
    <scope>NUCLEOTIDE SEQUENCE</scope>
    <source>
        <strain evidence="8">K2</strain>
    </source>
</reference>
<proteinExistence type="inferred from homology"/>
<evidence type="ECO:0000256" key="3">
    <source>
        <dbReference type="ARBA" id="ARBA00022691"/>
    </source>
</evidence>
<dbReference type="Pfam" id="PF03942">
    <property type="entry name" value="DTW"/>
    <property type="match status" value="1"/>
</dbReference>
<evidence type="ECO:0000256" key="1">
    <source>
        <dbReference type="ARBA" id="ARBA00012386"/>
    </source>
</evidence>
<evidence type="ECO:0000259" key="7">
    <source>
        <dbReference type="SMART" id="SM01144"/>
    </source>
</evidence>